<name>A0A7Z3GNP5_9PSED</name>
<accession>A0A7Z3GNP5</accession>
<keyword evidence="2" id="KW-1185">Reference proteome</keyword>
<dbReference type="KEGG" id="pmui:G4G71_14580"/>
<dbReference type="EMBL" id="CP048833">
    <property type="protein sequence ID" value="QJP06320.1"/>
    <property type="molecule type" value="Genomic_DNA"/>
</dbReference>
<proteinExistence type="predicted"/>
<sequence>MQQLNIRPQLAELLPLTAAARAAFEERRTIVVEKPAYQIRPTGRGFFHIVDTATDKVAGFRRDYREAIARAEELTIRKRDDIGAEG</sequence>
<evidence type="ECO:0000313" key="2">
    <source>
        <dbReference type="Proteomes" id="UP000502549"/>
    </source>
</evidence>
<dbReference type="AlphaFoldDB" id="A0A7Z3GNP5"/>
<dbReference type="Proteomes" id="UP000502549">
    <property type="component" value="Chromosome"/>
</dbReference>
<organism evidence="1 2">
    <name type="scientific">Pseudomonas multiresinivorans</name>
    <dbReference type="NCBI Taxonomy" id="95301"/>
    <lineage>
        <taxon>Bacteria</taxon>
        <taxon>Pseudomonadati</taxon>
        <taxon>Pseudomonadota</taxon>
        <taxon>Gammaproteobacteria</taxon>
        <taxon>Pseudomonadales</taxon>
        <taxon>Pseudomonadaceae</taxon>
        <taxon>Pseudomonas</taxon>
    </lineage>
</organism>
<reference evidence="1 2" key="1">
    <citation type="submission" date="2020-02" db="EMBL/GenBank/DDBJ databases">
        <title>Complete genome sequence of Pseudomonas multiresinivorans ORNL1.</title>
        <authorList>
            <person name="Podar M."/>
        </authorList>
    </citation>
    <scope>NUCLEOTIDE SEQUENCE [LARGE SCALE GENOMIC DNA]</scope>
    <source>
        <strain evidence="2">populi</strain>
    </source>
</reference>
<dbReference type="RefSeq" id="WP_169934897.1">
    <property type="nucleotide sequence ID" value="NZ_CP048833.1"/>
</dbReference>
<gene>
    <name evidence="1" type="ORF">G4G71_14580</name>
</gene>
<evidence type="ECO:0000313" key="1">
    <source>
        <dbReference type="EMBL" id="QJP06320.1"/>
    </source>
</evidence>
<protein>
    <submittedName>
        <fullName evidence="1">Uncharacterized protein</fullName>
    </submittedName>
</protein>